<sequence length="55" mass="6309">MGQCTKSTRLGLPHTALTTALSNRTRTCPYRPKFSPIRRRPILRALRHSKAYLNT</sequence>
<dbReference type="Proteomes" id="UP000032142">
    <property type="component" value="Unassembled WGS sequence"/>
</dbReference>
<dbReference type="EMBL" id="JRRC01179582">
    <property type="protein sequence ID" value="KHG01250.1"/>
    <property type="molecule type" value="Genomic_DNA"/>
</dbReference>
<evidence type="ECO:0000313" key="1">
    <source>
        <dbReference type="EMBL" id="KHG01250.1"/>
    </source>
</evidence>
<organism evidence="1 2">
    <name type="scientific">Gossypium arboreum</name>
    <name type="common">Tree cotton</name>
    <name type="synonym">Gossypium nanking</name>
    <dbReference type="NCBI Taxonomy" id="29729"/>
    <lineage>
        <taxon>Eukaryota</taxon>
        <taxon>Viridiplantae</taxon>
        <taxon>Streptophyta</taxon>
        <taxon>Embryophyta</taxon>
        <taxon>Tracheophyta</taxon>
        <taxon>Spermatophyta</taxon>
        <taxon>Magnoliopsida</taxon>
        <taxon>eudicotyledons</taxon>
        <taxon>Gunneridae</taxon>
        <taxon>Pentapetalae</taxon>
        <taxon>rosids</taxon>
        <taxon>malvids</taxon>
        <taxon>Malvales</taxon>
        <taxon>Malvaceae</taxon>
        <taxon>Malvoideae</taxon>
        <taxon>Gossypium</taxon>
    </lineage>
</organism>
<evidence type="ECO:0000313" key="2">
    <source>
        <dbReference type="Proteomes" id="UP000032142"/>
    </source>
</evidence>
<protein>
    <submittedName>
        <fullName evidence="1">Uncharacterized protein</fullName>
    </submittedName>
</protein>
<keyword evidence="2" id="KW-1185">Reference proteome</keyword>
<dbReference type="AlphaFoldDB" id="A0A0B0MKE7"/>
<gene>
    <name evidence="1" type="ORF">F383_39209</name>
</gene>
<accession>A0A0B0MKE7</accession>
<name>A0A0B0MKE7_GOSAR</name>
<proteinExistence type="predicted"/>
<comment type="caution">
    <text evidence="1">The sequence shown here is derived from an EMBL/GenBank/DDBJ whole genome shotgun (WGS) entry which is preliminary data.</text>
</comment>
<reference evidence="2" key="1">
    <citation type="submission" date="2014-09" db="EMBL/GenBank/DDBJ databases">
        <authorList>
            <person name="Mudge J."/>
            <person name="Ramaraj T."/>
            <person name="Lindquist I.E."/>
            <person name="Bharti A.K."/>
            <person name="Sundararajan A."/>
            <person name="Cameron C.T."/>
            <person name="Woodward J.E."/>
            <person name="May G.D."/>
            <person name="Brubaker C."/>
            <person name="Broadhvest J."/>
            <person name="Wilkins T.A."/>
        </authorList>
    </citation>
    <scope>NUCLEOTIDE SEQUENCE</scope>
    <source>
        <strain evidence="2">cv. AKA8401</strain>
    </source>
</reference>